<protein>
    <submittedName>
        <fullName evidence="3">Uncharacterized protein</fullName>
    </submittedName>
</protein>
<dbReference type="EMBL" id="JBFOLJ010000007">
    <property type="protein sequence ID" value="KAL2523179.1"/>
    <property type="molecule type" value="Genomic_DNA"/>
</dbReference>
<evidence type="ECO:0000313" key="4">
    <source>
        <dbReference type="Proteomes" id="UP001604277"/>
    </source>
</evidence>
<accession>A0ABD1UDS4</accession>
<name>A0ABD1UDS4_9LAMI</name>
<sequence length="119" mass="13172">MAARISLSPFATVCIILSVLTLMMSISEGASHSPSHAPSHAPTPAPSPQSGNRVRSAAAEFSPDFFISILILQYAKLLTKKFIQYYSSQTPPENYSQARYLFSTKNKDQKGTITFKRWT</sequence>
<evidence type="ECO:0000256" key="2">
    <source>
        <dbReference type="SAM" id="SignalP"/>
    </source>
</evidence>
<comment type="caution">
    <text evidence="3">The sequence shown here is derived from an EMBL/GenBank/DDBJ whole genome shotgun (WGS) entry which is preliminary data.</text>
</comment>
<dbReference type="AlphaFoldDB" id="A0ABD1UDS4"/>
<gene>
    <name evidence="3" type="ORF">Fot_27102</name>
</gene>
<keyword evidence="4" id="KW-1185">Reference proteome</keyword>
<organism evidence="3 4">
    <name type="scientific">Forsythia ovata</name>
    <dbReference type="NCBI Taxonomy" id="205694"/>
    <lineage>
        <taxon>Eukaryota</taxon>
        <taxon>Viridiplantae</taxon>
        <taxon>Streptophyta</taxon>
        <taxon>Embryophyta</taxon>
        <taxon>Tracheophyta</taxon>
        <taxon>Spermatophyta</taxon>
        <taxon>Magnoliopsida</taxon>
        <taxon>eudicotyledons</taxon>
        <taxon>Gunneridae</taxon>
        <taxon>Pentapetalae</taxon>
        <taxon>asterids</taxon>
        <taxon>lamiids</taxon>
        <taxon>Lamiales</taxon>
        <taxon>Oleaceae</taxon>
        <taxon>Forsythieae</taxon>
        <taxon>Forsythia</taxon>
    </lineage>
</organism>
<dbReference type="Proteomes" id="UP001604277">
    <property type="component" value="Unassembled WGS sequence"/>
</dbReference>
<proteinExistence type="predicted"/>
<feature type="chain" id="PRO_5044782583" evidence="2">
    <location>
        <begin position="30"/>
        <end position="119"/>
    </location>
</feature>
<evidence type="ECO:0000256" key="1">
    <source>
        <dbReference type="SAM" id="MobiDB-lite"/>
    </source>
</evidence>
<feature type="compositionally biased region" description="Low complexity" evidence="1">
    <location>
        <begin position="30"/>
        <end position="40"/>
    </location>
</feature>
<feature type="region of interest" description="Disordered" evidence="1">
    <location>
        <begin position="29"/>
        <end position="56"/>
    </location>
</feature>
<feature type="signal peptide" evidence="2">
    <location>
        <begin position="1"/>
        <end position="29"/>
    </location>
</feature>
<reference evidence="4" key="1">
    <citation type="submission" date="2024-07" db="EMBL/GenBank/DDBJ databases">
        <title>Two chromosome-level genome assemblies of Korean endemic species Abeliophyllum distichum and Forsythia ovata (Oleaceae).</title>
        <authorList>
            <person name="Jang H."/>
        </authorList>
    </citation>
    <scope>NUCLEOTIDE SEQUENCE [LARGE SCALE GENOMIC DNA]</scope>
</reference>
<keyword evidence="2" id="KW-0732">Signal</keyword>
<evidence type="ECO:0000313" key="3">
    <source>
        <dbReference type="EMBL" id="KAL2523179.1"/>
    </source>
</evidence>